<reference evidence="3" key="1">
    <citation type="submission" date="2020-10" db="EMBL/GenBank/DDBJ databases">
        <authorList>
            <person name="Gilroy R."/>
        </authorList>
    </citation>
    <scope>NUCLEOTIDE SEQUENCE</scope>
    <source>
        <strain evidence="3">ChiBcec7-5410</strain>
    </source>
</reference>
<keyword evidence="1 3" id="KW-0378">Hydrolase</keyword>
<dbReference type="PANTHER" id="PTHR48081:SF13">
    <property type="entry name" value="ALPHA_BETA HYDROLASE"/>
    <property type="match status" value="1"/>
</dbReference>
<dbReference type="InterPro" id="IPR049492">
    <property type="entry name" value="BD-FAE-like_dom"/>
</dbReference>
<gene>
    <name evidence="3" type="ORF">IAC43_03430</name>
</gene>
<evidence type="ECO:0000259" key="2">
    <source>
        <dbReference type="Pfam" id="PF20434"/>
    </source>
</evidence>
<dbReference type="AlphaFoldDB" id="A0A9D1KSJ5"/>
<feature type="domain" description="BD-FAE-like" evidence="2">
    <location>
        <begin position="50"/>
        <end position="254"/>
    </location>
</feature>
<dbReference type="GO" id="GO:0016787">
    <property type="term" value="F:hydrolase activity"/>
    <property type="evidence" value="ECO:0007669"/>
    <property type="project" value="UniProtKB-KW"/>
</dbReference>
<evidence type="ECO:0000256" key="1">
    <source>
        <dbReference type="ARBA" id="ARBA00022801"/>
    </source>
</evidence>
<protein>
    <submittedName>
        <fullName evidence="3">Alpha/beta hydrolase</fullName>
    </submittedName>
</protein>
<dbReference type="SUPFAM" id="SSF53474">
    <property type="entry name" value="alpha/beta-Hydrolases"/>
    <property type="match status" value="1"/>
</dbReference>
<dbReference type="Pfam" id="PF20434">
    <property type="entry name" value="BD-FAE"/>
    <property type="match status" value="1"/>
</dbReference>
<accession>A0A9D1KSJ5</accession>
<dbReference type="InterPro" id="IPR050300">
    <property type="entry name" value="GDXG_lipolytic_enzyme"/>
</dbReference>
<proteinExistence type="predicted"/>
<dbReference type="Gene3D" id="3.40.50.1820">
    <property type="entry name" value="alpha/beta hydrolase"/>
    <property type="match status" value="1"/>
</dbReference>
<dbReference type="InterPro" id="IPR029058">
    <property type="entry name" value="AB_hydrolase_fold"/>
</dbReference>
<organism evidence="3 4">
    <name type="scientific">Candidatus Faecivivens stercoripullorum</name>
    <dbReference type="NCBI Taxonomy" id="2840805"/>
    <lineage>
        <taxon>Bacteria</taxon>
        <taxon>Bacillati</taxon>
        <taxon>Bacillota</taxon>
        <taxon>Clostridia</taxon>
        <taxon>Eubacteriales</taxon>
        <taxon>Oscillospiraceae</taxon>
        <taxon>Oscillospiraceae incertae sedis</taxon>
        <taxon>Candidatus Faecivivens</taxon>
    </lineage>
</organism>
<dbReference type="PANTHER" id="PTHR48081">
    <property type="entry name" value="AB HYDROLASE SUPERFAMILY PROTEIN C4A8.06C"/>
    <property type="match status" value="1"/>
</dbReference>
<dbReference type="Proteomes" id="UP000824160">
    <property type="component" value="Unassembled WGS sequence"/>
</dbReference>
<evidence type="ECO:0000313" key="3">
    <source>
        <dbReference type="EMBL" id="HIT94212.1"/>
    </source>
</evidence>
<sequence>MGELIFESIPNNPALDGLASVVPDIVYSHAGGKEIKLTLIVPQGSRIPENPAKYPCIVFVQGSAWTFPDVTYELPQMSEFARNGYIVAMVTHRSALDGFKAPAFLKDVKTAIRFLRANAENYKIDPDRIGIWGTSSGGNTALMVGLTGDDPLYRTDEHSGFSDKVKTVVECFGPADVPALFEGLKERADHNPNDRALLYGLLGADPVEQRARMQLMNPSKMVVKGKDYPPFLLIHGDKDPLVPYSQSEEMAVKLAEADIPTRLIKVEGAEHEGTFWSGKLFGIIADYLKQTL</sequence>
<dbReference type="EMBL" id="DVLW01000092">
    <property type="protein sequence ID" value="HIT94212.1"/>
    <property type="molecule type" value="Genomic_DNA"/>
</dbReference>
<name>A0A9D1KSJ5_9FIRM</name>
<reference evidence="3" key="2">
    <citation type="journal article" date="2021" name="PeerJ">
        <title>Extensive microbial diversity within the chicken gut microbiome revealed by metagenomics and culture.</title>
        <authorList>
            <person name="Gilroy R."/>
            <person name="Ravi A."/>
            <person name="Getino M."/>
            <person name="Pursley I."/>
            <person name="Horton D.L."/>
            <person name="Alikhan N.F."/>
            <person name="Baker D."/>
            <person name="Gharbi K."/>
            <person name="Hall N."/>
            <person name="Watson M."/>
            <person name="Adriaenssens E.M."/>
            <person name="Foster-Nyarko E."/>
            <person name="Jarju S."/>
            <person name="Secka A."/>
            <person name="Antonio M."/>
            <person name="Oren A."/>
            <person name="Chaudhuri R.R."/>
            <person name="La Ragione R."/>
            <person name="Hildebrand F."/>
            <person name="Pallen M.J."/>
        </authorList>
    </citation>
    <scope>NUCLEOTIDE SEQUENCE</scope>
    <source>
        <strain evidence="3">ChiBcec7-5410</strain>
    </source>
</reference>
<comment type="caution">
    <text evidence="3">The sequence shown here is derived from an EMBL/GenBank/DDBJ whole genome shotgun (WGS) entry which is preliminary data.</text>
</comment>
<evidence type="ECO:0000313" key="4">
    <source>
        <dbReference type="Proteomes" id="UP000824160"/>
    </source>
</evidence>